<keyword evidence="2" id="KW-1185">Reference proteome</keyword>
<proteinExistence type="predicted"/>
<evidence type="ECO:0000313" key="2">
    <source>
        <dbReference type="Proteomes" id="UP000305673"/>
    </source>
</evidence>
<protein>
    <submittedName>
        <fullName evidence="1">Uncharacterized protein</fullName>
    </submittedName>
</protein>
<dbReference type="RefSeq" id="WP_173883621.1">
    <property type="nucleotide sequence ID" value="NZ_CP054021.1"/>
</dbReference>
<sequence>MSKRVLTEEQLAELRTLDALPDKEIDTSDIPEIGDDRWWLARKGNLRKPAK</sequence>
<dbReference type="EMBL" id="CP054021">
    <property type="protein sequence ID" value="QKK18893.1"/>
    <property type="molecule type" value="Genomic_DNA"/>
</dbReference>
<organism evidence="1 2">
    <name type="scientific">Rhizobium indicum</name>
    <dbReference type="NCBI Taxonomy" id="2583231"/>
    <lineage>
        <taxon>Bacteria</taxon>
        <taxon>Pseudomonadati</taxon>
        <taxon>Pseudomonadota</taxon>
        <taxon>Alphaproteobacteria</taxon>
        <taxon>Hyphomicrobiales</taxon>
        <taxon>Rhizobiaceae</taxon>
        <taxon>Rhizobium/Agrobacterium group</taxon>
        <taxon>Rhizobium</taxon>
    </lineage>
</organism>
<accession>A0ABX6PID6</accession>
<gene>
    <name evidence="1" type="ORF">FFM53_021625</name>
</gene>
<name>A0ABX6PID6_9HYPH</name>
<evidence type="ECO:0000313" key="1">
    <source>
        <dbReference type="EMBL" id="QKK18893.1"/>
    </source>
</evidence>
<dbReference type="Proteomes" id="UP000305673">
    <property type="component" value="Chromosome"/>
</dbReference>
<reference evidence="1 2" key="1">
    <citation type="submission" date="2020-05" db="EMBL/GenBank/DDBJ databases">
        <title>Genome sequences of pea root nodulating Rhizobium spp.</title>
        <authorList>
            <person name="Rahi P."/>
        </authorList>
    </citation>
    <scope>NUCLEOTIDE SEQUENCE [LARGE SCALE GENOMIC DNA]</scope>
    <source>
        <strain evidence="2">JKLM 12A2</strain>
    </source>
</reference>